<dbReference type="PIRSF" id="PIRSF020623">
    <property type="entry name" value="PaaX"/>
    <property type="match status" value="1"/>
</dbReference>
<dbReference type="Pfam" id="PF08223">
    <property type="entry name" value="PaaX_C"/>
    <property type="match status" value="1"/>
</dbReference>
<dbReference type="InterPro" id="IPR013225">
    <property type="entry name" value="PaaX_C"/>
</dbReference>
<feature type="domain" description="Transcriptional repressor PaaX-like central Cas2-like" evidence="3">
    <location>
        <begin position="116"/>
        <end position="188"/>
    </location>
</feature>
<protein>
    <submittedName>
        <fullName evidence="4">PaaX family transcriptional regulator C-terminal domain-containing protein</fullName>
    </submittedName>
</protein>
<evidence type="ECO:0000313" key="5">
    <source>
        <dbReference type="Proteomes" id="UP001595868"/>
    </source>
</evidence>
<comment type="caution">
    <text evidence="4">The sequence shown here is derived from an EMBL/GenBank/DDBJ whole genome shotgun (WGS) entry which is preliminary data.</text>
</comment>
<dbReference type="RefSeq" id="WP_377550747.1">
    <property type="nucleotide sequence ID" value="NZ_JBHSBN010000024.1"/>
</dbReference>
<dbReference type="Proteomes" id="UP001595868">
    <property type="component" value="Unassembled WGS sequence"/>
</dbReference>
<reference evidence="5" key="1">
    <citation type="journal article" date="2019" name="Int. J. Syst. Evol. Microbiol.">
        <title>The Global Catalogue of Microorganisms (GCM) 10K type strain sequencing project: providing services to taxonomists for standard genome sequencing and annotation.</title>
        <authorList>
            <consortium name="The Broad Institute Genomics Platform"/>
            <consortium name="The Broad Institute Genome Sequencing Center for Infectious Disease"/>
            <person name="Wu L."/>
            <person name="Ma J."/>
        </authorList>
    </citation>
    <scope>NUCLEOTIDE SEQUENCE [LARGE SCALE GENOMIC DNA]</scope>
    <source>
        <strain evidence="5">2902at01</strain>
    </source>
</reference>
<dbReference type="Gene3D" id="1.20.58.1460">
    <property type="match status" value="1"/>
</dbReference>
<dbReference type="InterPro" id="IPR012906">
    <property type="entry name" value="PaaX-like_N"/>
</dbReference>
<feature type="domain" description="Transcriptional repressor PaaX-like C-terminal" evidence="2">
    <location>
        <begin position="200"/>
        <end position="288"/>
    </location>
</feature>
<sequence>MIPFRLEEILPDIAFGPVRLPRQQNGGSPQSTAVTLLADYSLRDRSWLPSAAIVALLAESDVTQAGARTAISRLARRGVLESTRQGRRTSYRLTPPAATALAVGGRGVVGFAAAAEAWDGCWTLIAFSLPQEGEAERRALRGRLRWLGYAPLYDGLWVSPHHPPARAASLAGIRLGAMTMFRARSVQLSTVTSRDPLDAWDLTNVGEHYASFVRRWRTLLPRIRAGDVVGADALRARTEVMDSYRRFVSLDPWLPMRLMPAGWPRVEARDVFVAVYDGLAEPALRHVRRTVARFVAGPRPVVHAHTVADLLDGLLPADAAPAPAGR</sequence>
<gene>
    <name evidence="4" type="ORF">ACFOX0_26255</name>
</gene>
<evidence type="ECO:0000259" key="3">
    <source>
        <dbReference type="Pfam" id="PF20803"/>
    </source>
</evidence>
<dbReference type="Pfam" id="PF20803">
    <property type="entry name" value="PaaX_M"/>
    <property type="match status" value="1"/>
</dbReference>
<dbReference type="Pfam" id="PF07848">
    <property type="entry name" value="PaaX"/>
    <property type="match status" value="1"/>
</dbReference>
<dbReference type="Gene3D" id="3.30.70.2650">
    <property type="match status" value="1"/>
</dbReference>
<accession>A0ABV8KTE4</accession>
<keyword evidence="5" id="KW-1185">Reference proteome</keyword>
<dbReference type="InterPro" id="IPR011965">
    <property type="entry name" value="PaaX_trns_reg"/>
</dbReference>
<dbReference type="SUPFAM" id="SSF46785">
    <property type="entry name" value="Winged helix' DNA-binding domain"/>
    <property type="match status" value="1"/>
</dbReference>
<dbReference type="InterPro" id="IPR048846">
    <property type="entry name" value="PaaX-like_central"/>
</dbReference>
<proteinExistence type="predicted"/>
<dbReference type="Gene3D" id="1.10.10.10">
    <property type="entry name" value="Winged helix-like DNA-binding domain superfamily/Winged helix DNA-binding domain"/>
    <property type="match status" value="1"/>
</dbReference>
<dbReference type="PANTHER" id="PTHR30319">
    <property type="entry name" value="PHENYLACETIC ACID REGULATOR-RELATED TRANSCRIPTIONAL REPRESSOR"/>
    <property type="match status" value="1"/>
</dbReference>
<organism evidence="4 5">
    <name type="scientific">Micromonospora zhanjiangensis</name>
    <dbReference type="NCBI Taxonomy" id="1522057"/>
    <lineage>
        <taxon>Bacteria</taxon>
        <taxon>Bacillati</taxon>
        <taxon>Actinomycetota</taxon>
        <taxon>Actinomycetes</taxon>
        <taxon>Micromonosporales</taxon>
        <taxon>Micromonosporaceae</taxon>
        <taxon>Micromonospora</taxon>
    </lineage>
</organism>
<dbReference type="PANTHER" id="PTHR30319:SF1">
    <property type="entry name" value="TRANSCRIPTIONAL REPRESSOR PAAX"/>
    <property type="match status" value="1"/>
</dbReference>
<dbReference type="InterPro" id="IPR036388">
    <property type="entry name" value="WH-like_DNA-bd_sf"/>
</dbReference>
<dbReference type="InterPro" id="IPR036390">
    <property type="entry name" value="WH_DNA-bd_sf"/>
</dbReference>
<evidence type="ECO:0000313" key="4">
    <source>
        <dbReference type="EMBL" id="MFC4109420.1"/>
    </source>
</evidence>
<name>A0ABV8KTE4_9ACTN</name>
<feature type="domain" description="Transcriptional repressor PaaX-like N-terminal" evidence="1">
    <location>
        <begin position="29"/>
        <end position="94"/>
    </location>
</feature>
<evidence type="ECO:0000259" key="1">
    <source>
        <dbReference type="Pfam" id="PF07848"/>
    </source>
</evidence>
<evidence type="ECO:0000259" key="2">
    <source>
        <dbReference type="Pfam" id="PF08223"/>
    </source>
</evidence>
<dbReference type="EMBL" id="JBHSBN010000024">
    <property type="protein sequence ID" value="MFC4109420.1"/>
    <property type="molecule type" value="Genomic_DNA"/>
</dbReference>